<name>A0A550BX27_9AGAR</name>
<comment type="caution">
    <text evidence="2">The sequence shown here is derived from an EMBL/GenBank/DDBJ whole genome shotgun (WGS) entry which is preliminary data.</text>
</comment>
<evidence type="ECO:0000313" key="3">
    <source>
        <dbReference type="Proteomes" id="UP000320762"/>
    </source>
</evidence>
<feature type="region of interest" description="Disordered" evidence="1">
    <location>
        <begin position="76"/>
        <end position="159"/>
    </location>
</feature>
<accession>A0A550BX27</accession>
<organism evidence="2 3">
    <name type="scientific">Schizophyllum amplum</name>
    <dbReference type="NCBI Taxonomy" id="97359"/>
    <lineage>
        <taxon>Eukaryota</taxon>
        <taxon>Fungi</taxon>
        <taxon>Dikarya</taxon>
        <taxon>Basidiomycota</taxon>
        <taxon>Agaricomycotina</taxon>
        <taxon>Agaricomycetes</taxon>
        <taxon>Agaricomycetidae</taxon>
        <taxon>Agaricales</taxon>
        <taxon>Schizophyllaceae</taxon>
        <taxon>Schizophyllum</taxon>
    </lineage>
</organism>
<reference evidence="2 3" key="1">
    <citation type="journal article" date="2019" name="New Phytol.">
        <title>Comparative genomics reveals unique wood-decay strategies and fruiting body development in the Schizophyllaceae.</title>
        <authorList>
            <person name="Almasi E."/>
            <person name="Sahu N."/>
            <person name="Krizsan K."/>
            <person name="Balint B."/>
            <person name="Kovacs G.M."/>
            <person name="Kiss B."/>
            <person name="Cseklye J."/>
            <person name="Drula E."/>
            <person name="Henrissat B."/>
            <person name="Nagy I."/>
            <person name="Chovatia M."/>
            <person name="Adam C."/>
            <person name="LaButti K."/>
            <person name="Lipzen A."/>
            <person name="Riley R."/>
            <person name="Grigoriev I.V."/>
            <person name="Nagy L.G."/>
        </authorList>
    </citation>
    <scope>NUCLEOTIDE SEQUENCE [LARGE SCALE GENOMIC DNA]</scope>
    <source>
        <strain evidence="2 3">NL-1724</strain>
    </source>
</reference>
<evidence type="ECO:0000313" key="2">
    <source>
        <dbReference type="EMBL" id="TRM57073.1"/>
    </source>
</evidence>
<evidence type="ECO:0000256" key="1">
    <source>
        <dbReference type="SAM" id="MobiDB-lite"/>
    </source>
</evidence>
<gene>
    <name evidence="2" type="ORF">BD626DRAFT_225727</name>
</gene>
<dbReference type="EMBL" id="VDMD01000053">
    <property type="protein sequence ID" value="TRM57073.1"/>
    <property type="molecule type" value="Genomic_DNA"/>
</dbReference>
<proteinExistence type="predicted"/>
<feature type="compositionally biased region" description="Basic and acidic residues" evidence="1">
    <location>
        <begin position="76"/>
        <end position="91"/>
    </location>
</feature>
<keyword evidence="3" id="KW-1185">Reference proteome</keyword>
<dbReference type="Proteomes" id="UP000320762">
    <property type="component" value="Unassembled WGS sequence"/>
</dbReference>
<sequence>MRSVPKDSCPLVPRGVMPPLPPSKTATCYAHCVCADGWNVWPAWTDGTSGLPGRMERLACPDVWRAERGGRNILHRSGERNILHRSGERNTPHRRCERSSAHKNIGTHKDIGRTRTSGARGHGALKNTGRTRISSSAPSSKTSSHPDGGGDALRPSGWPVERAGLTNALDCRTRWTVERAGLTNALDCRTRWTVERTEVLCWSMLCWSNDRCAHALPCGTHISYSEGRARADSQNVPSKGEDLHAEGKDVPSKGFRYGSRSIASGRFVVVNGGLVVVTEISSSRMSPRRRSWPSWMTAAEASRMVGWIVVLHV</sequence>
<protein>
    <submittedName>
        <fullName evidence="2">Uncharacterized protein</fullName>
    </submittedName>
</protein>
<dbReference type="AlphaFoldDB" id="A0A550BX27"/>
<feature type="compositionally biased region" description="Low complexity" evidence="1">
    <location>
        <begin position="134"/>
        <end position="143"/>
    </location>
</feature>